<protein>
    <submittedName>
        <fullName evidence="3">Fe-S cluster assembly protein SufD</fullName>
    </submittedName>
</protein>
<name>A0A3L6ZX36_9MICO</name>
<evidence type="ECO:0000313" key="4">
    <source>
        <dbReference type="Proteomes" id="UP000270299"/>
    </source>
</evidence>
<feature type="domain" description="SUF system FeS cluster assembly SufBD core" evidence="2">
    <location>
        <begin position="149"/>
        <end position="370"/>
    </location>
</feature>
<dbReference type="InterPro" id="IPR055346">
    <property type="entry name" value="Fe-S_cluster_assembly_SufBD"/>
</dbReference>
<dbReference type="EMBL" id="RCUV01000005">
    <property type="protein sequence ID" value="RLP72469.1"/>
    <property type="molecule type" value="Genomic_DNA"/>
</dbReference>
<evidence type="ECO:0000256" key="1">
    <source>
        <dbReference type="ARBA" id="ARBA00043967"/>
    </source>
</evidence>
<dbReference type="InterPro" id="IPR011542">
    <property type="entry name" value="SUF_FeS_clus_asmbl_SufD"/>
</dbReference>
<dbReference type="SUPFAM" id="SSF101960">
    <property type="entry name" value="Stabilizer of iron transporter SufD"/>
    <property type="match status" value="1"/>
</dbReference>
<accession>A0A3L6ZX36</accession>
<sequence length="405" mass="43830">MTISAPEATPTKLEQTGQLGYKKHTDGGWGVVPIQTRSDRFRSTDVADFPALTGREAVWKLTPIDRISDLIDGELDGGEYAYSATAVDGVDIRWVDRDDTRIGTAGTPEERGSANAWTRFEKALAVTVSGEEAKTVRIDRSQFGIAPRAAHVLIEAKPFSSALVILENTGSARLSENVEILVGDGADLTVVTVQQWDDEAAHLASHFTVVGRDARIKHVVVTLGGSVVRINPSTHLNSSGGEVEALGLYFADAGQHLEQQVYVNHDAPHTRSRVTYKGALQGEGARTVWIGDVLIRQTATATDSYEQNRNLVLTDGTRADSIPNLEIETGDIAGAGHASATGRFDDEQLFYLQARGIKEEEARRLVVRGFLTEIVQQIGDADLQARLEVAIEEELSGTSLTSDGR</sequence>
<gene>
    <name evidence="3" type="primary">sufD</name>
    <name evidence="3" type="ORF">D9V29_04810</name>
</gene>
<keyword evidence="4" id="KW-1185">Reference proteome</keyword>
<dbReference type="PANTHER" id="PTHR43575:SF1">
    <property type="entry name" value="PROTEIN ABCI7, CHLOROPLASTIC"/>
    <property type="match status" value="1"/>
</dbReference>
<comment type="caution">
    <text evidence="3">The sequence shown here is derived from an EMBL/GenBank/DDBJ whole genome shotgun (WGS) entry which is preliminary data.</text>
</comment>
<dbReference type="AlphaFoldDB" id="A0A3L6ZX36"/>
<dbReference type="OrthoDB" id="9803529at2"/>
<proteinExistence type="inferred from homology"/>
<dbReference type="InterPro" id="IPR037284">
    <property type="entry name" value="SUF_FeS_clus_asmbl_SufBD_sf"/>
</dbReference>
<dbReference type="InterPro" id="IPR000825">
    <property type="entry name" value="SUF_FeS_clus_asmbl_SufBD_core"/>
</dbReference>
<dbReference type="Proteomes" id="UP000270299">
    <property type="component" value="Unassembled WGS sequence"/>
</dbReference>
<evidence type="ECO:0000259" key="2">
    <source>
        <dbReference type="Pfam" id="PF01458"/>
    </source>
</evidence>
<dbReference type="NCBIfam" id="TIGR01981">
    <property type="entry name" value="sufD"/>
    <property type="match status" value="1"/>
</dbReference>
<organism evidence="3 4">
    <name type="scientific">Mycetocola manganoxydans</name>
    <dbReference type="NCBI Taxonomy" id="699879"/>
    <lineage>
        <taxon>Bacteria</taxon>
        <taxon>Bacillati</taxon>
        <taxon>Actinomycetota</taxon>
        <taxon>Actinomycetes</taxon>
        <taxon>Micrococcales</taxon>
        <taxon>Microbacteriaceae</taxon>
        <taxon>Mycetocola</taxon>
    </lineage>
</organism>
<dbReference type="PANTHER" id="PTHR43575">
    <property type="entry name" value="PROTEIN ABCI7, CHLOROPLASTIC"/>
    <property type="match status" value="1"/>
</dbReference>
<evidence type="ECO:0000313" key="3">
    <source>
        <dbReference type="EMBL" id="RLP72469.1"/>
    </source>
</evidence>
<dbReference type="GO" id="GO:0016226">
    <property type="term" value="P:iron-sulfur cluster assembly"/>
    <property type="evidence" value="ECO:0007669"/>
    <property type="project" value="InterPro"/>
</dbReference>
<comment type="similarity">
    <text evidence="1">Belongs to the iron-sulfur cluster assembly SufBD family.</text>
</comment>
<dbReference type="Pfam" id="PF01458">
    <property type="entry name" value="SUFBD_core"/>
    <property type="match status" value="1"/>
</dbReference>
<reference evidence="3 4" key="1">
    <citation type="submission" date="2018-10" db="EMBL/GenBank/DDBJ databases">
        <authorList>
            <person name="Li J."/>
        </authorList>
    </citation>
    <scope>NUCLEOTIDE SEQUENCE [LARGE SCALE GENOMIC DNA]</scope>
    <source>
        <strain evidence="3 4">CCTCC AB209002</strain>
    </source>
</reference>